<dbReference type="GO" id="GO:0016746">
    <property type="term" value="F:acyltransferase activity"/>
    <property type="evidence" value="ECO:0007669"/>
    <property type="project" value="UniProtKB-KW"/>
</dbReference>
<evidence type="ECO:0000313" key="5">
    <source>
        <dbReference type="Proteomes" id="UP000565262"/>
    </source>
</evidence>
<dbReference type="Proteomes" id="UP000565262">
    <property type="component" value="Unassembled WGS sequence"/>
</dbReference>
<keyword evidence="5" id="KW-1185">Reference proteome</keyword>
<reference evidence="4 5" key="1">
    <citation type="submission" date="2020-08" db="EMBL/GenBank/DDBJ databases">
        <title>Oceanospirillum sp. nov. isolated from marine sediment.</title>
        <authorList>
            <person name="Ji X."/>
        </authorList>
    </citation>
    <scope>NUCLEOTIDE SEQUENCE [LARGE SCALE GENOMIC DNA]</scope>
    <source>
        <strain evidence="4 5">D5</strain>
    </source>
</reference>
<comment type="caution">
    <text evidence="4">The sequence shown here is derived from an EMBL/GenBank/DDBJ whole genome shotgun (WGS) entry which is preliminary data.</text>
</comment>
<dbReference type="Pfam" id="PF00132">
    <property type="entry name" value="Hexapep"/>
    <property type="match status" value="1"/>
</dbReference>
<dbReference type="EMBL" id="JACJFM010000014">
    <property type="protein sequence ID" value="MBB1487337.1"/>
    <property type="molecule type" value="Genomic_DNA"/>
</dbReference>
<evidence type="ECO:0000256" key="3">
    <source>
        <dbReference type="ARBA" id="ARBA00023315"/>
    </source>
</evidence>
<dbReference type="InterPro" id="IPR051159">
    <property type="entry name" value="Hexapeptide_acetyltransf"/>
</dbReference>
<dbReference type="InterPro" id="IPR001451">
    <property type="entry name" value="Hexapep"/>
</dbReference>
<dbReference type="PROSITE" id="PS00101">
    <property type="entry name" value="HEXAPEP_TRANSFERASES"/>
    <property type="match status" value="1"/>
</dbReference>
<name>A0A839ISC5_9GAMM</name>
<evidence type="ECO:0000256" key="2">
    <source>
        <dbReference type="ARBA" id="ARBA00022737"/>
    </source>
</evidence>
<accession>A0A839ISC5</accession>
<dbReference type="Gene3D" id="2.160.10.10">
    <property type="entry name" value="Hexapeptide repeat proteins"/>
    <property type="match status" value="1"/>
</dbReference>
<evidence type="ECO:0000313" key="4">
    <source>
        <dbReference type="EMBL" id="MBB1487337.1"/>
    </source>
</evidence>
<dbReference type="InterPro" id="IPR011004">
    <property type="entry name" value="Trimer_LpxA-like_sf"/>
</dbReference>
<proteinExistence type="predicted"/>
<gene>
    <name evidence="4" type="ORF">H4O21_12040</name>
</gene>
<protein>
    <submittedName>
        <fullName evidence="4">Acyltransferase</fullName>
    </submittedName>
</protein>
<keyword evidence="3 4" id="KW-0012">Acyltransferase</keyword>
<dbReference type="SUPFAM" id="SSF51161">
    <property type="entry name" value="Trimeric LpxA-like enzymes"/>
    <property type="match status" value="1"/>
</dbReference>
<dbReference type="InterPro" id="IPR018357">
    <property type="entry name" value="Hexapep_transf_CS"/>
</dbReference>
<sequence>MIQVKQWAKTSPNPAARLIRQHWHQLNAVELPSVPVLHSVLYQLHKTICFIIQETTRRLYWTPVFKSQIAGGKNLYLYSGMPLVIKPLKITLGSHCRISGVSTFSGRWCSQQTPELIVGNNVDIGWQTTIAVGSKVVLEDNVRMAGKAFLAGYPGHPLNPYDRATGAPDLESQTGAIILQKNVWIGTGVTILPGVTVGENSVIGAGSVVTRNIPANVIAAGNPAHPVRQLTSDELARNNPDI</sequence>
<dbReference type="RefSeq" id="WP_182809119.1">
    <property type="nucleotide sequence ID" value="NZ_JACJFM010000014.1"/>
</dbReference>
<keyword evidence="2" id="KW-0677">Repeat</keyword>
<dbReference type="PANTHER" id="PTHR23416">
    <property type="entry name" value="SIALIC ACID SYNTHASE-RELATED"/>
    <property type="match status" value="1"/>
</dbReference>
<evidence type="ECO:0000256" key="1">
    <source>
        <dbReference type="ARBA" id="ARBA00022679"/>
    </source>
</evidence>
<dbReference type="CDD" id="cd04647">
    <property type="entry name" value="LbH_MAT_like"/>
    <property type="match status" value="1"/>
</dbReference>
<organism evidence="4 5">
    <name type="scientific">Oceanospirillum sediminis</name>
    <dbReference type="NCBI Taxonomy" id="2760088"/>
    <lineage>
        <taxon>Bacteria</taxon>
        <taxon>Pseudomonadati</taxon>
        <taxon>Pseudomonadota</taxon>
        <taxon>Gammaproteobacteria</taxon>
        <taxon>Oceanospirillales</taxon>
        <taxon>Oceanospirillaceae</taxon>
        <taxon>Oceanospirillum</taxon>
    </lineage>
</organism>
<keyword evidence="1 4" id="KW-0808">Transferase</keyword>
<dbReference type="AlphaFoldDB" id="A0A839ISC5"/>